<keyword evidence="1" id="KW-0812">Transmembrane</keyword>
<feature type="transmembrane region" description="Helical" evidence="1">
    <location>
        <begin position="117"/>
        <end position="134"/>
    </location>
</feature>
<dbReference type="OrthoDB" id="1956705at2"/>
<feature type="transmembrane region" description="Helical" evidence="1">
    <location>
        <begin position="141"/>
        <end position="160"/>
    </location>
</feature>
<proteinExistence type="predicted"/>
<reference evidence="2 3" key="1">
    <citation type="submission" date="2015-09" db="EMBL/GenBank/DDBJ databases">
        <title>Draft genome sequence of a Caloramator mitchellensis, a moderate thermophile from the Great Artesian Basin of Australia.</title>
        <authorList>
            <person name="Patel B.K."/>
        </authorList>
    </citation>
    <scope>NUCLEOTIDE SEQUENCE [LARGE SCALE GENOMIC DNA]</scope>
    <source>
        <strain evidence="2 3">VF08</strain>
    </source>
</reference>
<evidence type="ECO:0000256" key="1">
    <source>
        <dbReference type="SAM" id="Phobius"/>
    </source>
</evidence>
<keyword evidence="1" id="KW-0472">Membrane</keyword>
<accession>A0A0R3JTB3</accession>
<protein>
    <recommendedName>
        <fullName evidence="4">Alpha-glucosidase</fullName>
    </recommendedName>
</protein>
<dbReference type="STRING" id="908809.ABG79_01497"/>
<dbReference type="Proteomes" id="UP000052015">
    <property type="component" value="Unassembled WGS sequence"/>
</dbReference>
<gene>
    <name evidence="2" type="ORF">ABG79_01497</name>
</gene>
<dbReference type="EMBL" id="LKHP01000007">
    <property type="protein sequence ID" value="KRQ86745.1"/>
    <property type="molecule type" value="Genomic_DNA"/>
</dbReference>
<keyword evidence="1" id="KW-1133">Transmembrane helix</keyword>
<sequence>MDKSFFILMDDVKRRVEKSNLKNKDGYIDEIERIKVIYKDIEVKENRRATYDSVIKIGKELLNEEKDFKKKLEVFLRYCNAAVYDFTDGLKPLKYFMLMYTISCMLFMILAPQYLSALLPLLMILPIFLGLRGMRKRSLNGLILGLSVMPMSLLTSTIVLKNAYLVRNNPTEFFMSLAQQYNRSIEFVRTIFIGSTVLGFIMLVTTIYTIYMGYKYRKMFV</sequence>
<comment type="caution">
    <text evidence="2">The sequence shown here is derived from an EMBL/GenBank/DDBJ whole genome shotgun (WGS) entry which is preliminary data.</text>
</comment>
<name>A0A0R3JTB3_CALMK</name>
<dbReference type="RefSeq" id="WP_057978696.1">
    <property type="nucleotide sequence ID" value="NZ_LKHP01000007.1"/>
</dbReference>
<evidence type="ECO:0008006" key="4">
    <source>
        <dbReference type="Google" id="ProtNLM"/>
    </source>
</evidence>
<dbReference type="AlphaFoldDB" id="A0A0R3JTB3"/>
<evidence type="ECO:0000313" key="3">
    <source>
        <dbReference type="Proteomes" id="UP000052015"/>
    </source>
</evidence>
<keyword evidence="3" id="KW-1185">Reference proteome</keyword>
<evidence type="ECO:0000313" key="2">
    <source>
        <dbReference type="EMBL" id="KRQ86745.1"/>
    </source>
</evidence>
<organism evidence="2 3">
    <name type="scientific">Caloramator mitchellensis</name>
    <dbReference type="NCBI Taxonomy" id="908809"/>
    <lineage>
        <taxon>Bacteria</taxon>
        <taxon>Bacillati</taxon>
        <taxon>Bacillota</taxon>
        <taxon>Clostridia</taxon>
        <taxon>Eubacteriales</taxon>
        <taxon>Clostridiaceae</taxon>
        <taxon>Caloramator</taxon>
    </lineage>
</organism>
<feature type="transmembrane region" description="Helical" evidence="1">
    <location>
        <begin position="191"/>
        <end position="211"/>
    </location>
</feature>